<sequence length="88" mass="9949">MNKFQLKPRLSADESTPGNPMDFMVGAALVQSQAAKARPEKPIRLNLDITPSVHRLLKLYALENGMSVSEVVRTLIDQLVRPEHRQQR</sequence>
<dbReference type="GeneID" id="93131105"/>
<dbReference type="SUPFAM" id="SSF47598">
    <property type="entry name" value="Ribbon-helix-helix"/>
    <property type="match status" value="1"/>
</dbReference>
<reference evidence="1 2" key="1">
    <citation type="submission" date="2021-02" db="EMBL/GenBank/DDBJ databases">
        <title>FDA dAtabase for Regulatory Grade micrObial Sequences (FDA-ARGOS): Supporting development and validation of Infectious Disease Dx tests.</title>
        <authorList>
            <person name="Minogue T."/>
            <person name="Wolcott M."/>
            <person name="Wasieloski L."/>
            <person name="Aguilar W."/>
            <person name="Moore D."/>
            <person name="Jaissle J."/>
            <person name="Tallon L."/>
            <person name="Sadzewicz L."/>
            <person name="Zhao X."/>
            <person name="Boylan J."/>
            <person name="Ott S."/>
            <person name="Bowen H."/>
            <person name="Vavikolanu K."/>
            <person name="Mehta A."/>
            <person name="Aluvathingal J."/>
            <person name="Nadendla S."/>
            <person name="Yan Y."/>
            <person name="Sichtig H."/>
        </authorList>
    </citation>
    <scope>NUCLEOTIDE SEQUENCE [LARGE SCALE GENOMIC DNA]</scope>
    <source>
        <strain evidence="1 2">FDAARGOS_1272</strain>
    </source>
</reference>
<dbReference type="EMBL" id="CP069484">
    <property type="protein sequence ID" value="QRO80856.1"/>
    <property type="molecule type" value="Genomic_DNA"/>
</dbReference>
<dbReference type="GO" id="GO:0006355">
    <property type="term" value="P:regulation of DNA-templated transcription"/>
    <property type="evidence" value="ECO:0007669"/>
    <property type="project" value="InterPro"/>
</dbReference>
<evidence type="ECO:0008006" key="3">
    <source>
        <dbReference type="Google" id="ProtNLM"/>
    </source>
</evidence>
<dbReference type="RefSeq" id="WP_035975603.1">
    <property type="nucleotide sequence ID" value="NZ_CABVPR010000007.1"/>
</dbReference>
<organism evidence="1 2">
    <name type="scientific">Burkholderia dolosa</name>
    <dbReference type="NCBI Taxonomy" id="152500"/>
    <lineage>
        <taxon>Bacteria</taxon>
        <taxon>Pseudomonadati</taxon>
        <taxon>Pseudomonadota</taxon>
        <taxon>Betaproteobacteria</taxon>
        <taxon>Burkholderiales</taxon>
        <taxon>Burkholderiaceae</taxon>
        <taxon>Burkholderia</taxon>
        <taxon>Burkholderia cepacia complex</taxon>
    </lineage>
</organism>
<dbReference type="AlphaFoldDB" id="A0A892ID14"/>
<protein>
    <recommendedName>
        <fullName evidence="3">Chromosome partitioning protein ParB</fullName>
    </recommendedName>
</protein>
<dbReference type="InterPro" id="IPR013321">
    <property type="entry name" value="Arc_rbn_hlx_hlx"/>
</dbReference>
<dbReference type="InterPro" id="IPR010985">
    <property type="entry name" value="Ribbon_hlx_hlx"/>
</dbReference>
<accession>A0A892ID14</accession>
<evidence type="ECO:0000313" key="1">
    <source>
        <dbReference type="EMBL" id="QRO80856.1"/>
    </source>
</evidence>
<evidence type="ECO:0000313" key="2">
    <source>
        <dbReference type="Proteomes" id="UP000625568"/>
    </source>
</evidence>
<keyword evidence="2" id="KW-1185">Reference proteome</keyword>
<proteinExistence type="predicted"/>
<dbReference type="Gene3D" id="1.10.1220.10">
    <property type="entry name" value="Met repressor-like"/>
    <property type="match status" value="1"/>
</dbReference>
<gene>
    <name evidence="1" type="ORF">I6K02_27375</name>
</gene>
<name>A0A892ID14_9BURK</name>
<dbReference type="Proteomes" id="UP000625568">
    <property type="component" value="Chromosome 3"/>
</dbReference>